<dbReference type="Proteomes" id="UP000252479">
    <property type="component" value="Unassembled WGS sequence"/>
</dbReference>
<accession>A0A368LK61</accession>
<proteinExistence type="predicted"/>
<gene>
    <name evidence="1" type="ORF">CIK83_00955</name>
</gene>
<sequence>MNAFLNSCIPFVLEVAALLTALIRPNHLGKLSSWGLIHLSPHCNSNYFGDSDSSIFRNFSLDINVG</sequence>
<protein>
    <submittedName>
        <fullName evidence="1">Uncharacterized protein</fullName>
    </submittedName>
</protein>
<dbReference type="AlphaFoldDB" id="A0A368LK61"/>
<dbReference type="EMBL" id="QPGL01000001">
    <property type="protein sequence ID" value="RCS72289.1"/>
    <property type="molecule type" value="Genomic_DNA"/>
</dbReference>
<evidence type="ECO:0000313" key="1">
    <source>
        <dbReference type="EMBL" id="RCS72289.1"/>
    </source>
</evidence>
<evidence type="ECO:0000313" key="2">
    <source>
        <dbReference type="Proteomes" id="UP000252479"/>
    </source>
</evidence>
<dbReference type="OrthoDB" id="5297205at2"/>
<name>A0A368LK61_9VIBR</name>
<comment type="caution">
    <text evidence="1">The sequence shown here is derived from an EMBL/GenBank/DDBJ whole genome shotgun (WGS) entry which is preliminary data.</text>
</comment>
<organism evidence="1 2">
    <name type="scientific">Vibrio casei</name>
    <dbReference type="NCBI Taxonomy" id="673372"/>
    <lineage>
        <taxon>Bacteria</taxon>
        <taxon>Pseudomonadati</taxon>
        <taxon>Pseudomonadota</taxon>
        <taxon>Gammaproteobacteria</taxon>
        <taxon>Vibrionales</taxon>
        <taxon>Vibrionaceae</taxon>
        <taxon>Vibrio</taxon>
    </lineage>
</organism>
<reference evidence="1 2" key="1">
    <citation type="journal article" date="2017" name="Elife">
        <title>Extensive horizontal gene transfer in cheese-associated bacteria.</title>
        <authorList>
            <person name="Bonham K.S."/>
            <person name="Wolfe B.E."/>
            <person name="Dutton R.J."/>
        </authorList>
    </citation>
    <scope>NUCLEOTIDE SEQUENCE [LARGE SCALE GENOMIC DNA]</scope>
    <source>
        <strain evidence="1 2">JB196</strain>
    </source>
</reference>
<keyword evidence="2" id="KW-1185">Reference proteome</keyword>